<evidence type="ECO:0000256" key="1">
    <source>
        <dbReference type="SAM" id="MobiDB-lite"/>
    </source>
</evidence>
<evidence type="ECO:0000256" key="2">
    <source>
        <dbReference type="SAM" id="Phobius"/>
    </source>
</evidence>
<evidence type="ECO:0000313" key="3">
    <source>
        <dbReference type="EMBL" id="CAB9518571.1"/>
    </source>
</evidence>
<accession>A0A9N8EBY3</accession>
<feature type="transmembrane region" description="Helical" evidence="2">
    <location>
        <begin position="111"/>
        <end position="134"/>
    </location>
</feature>
<feature type="transmembrane region" description="Helical" evidence="2">
    <location>
        <begin position="42"/>
        <end position="60"/>
    </location>
</feature>
<name>A0A9N8EBY3_9STRA</name>
<dbReference type="AlphaFoldDB" id="A0A9N8EBY3"/>
<keyword evidence="2" id="KW-0812">Transmembrane</keyword>
<protein>
    <submittedName>
        <fullName evidence="3">Uncharacterized protein</fullName>
    </submittedName>
</protein>
<sequence length="259" mass="28672">MSIQKASLSPSCNGQHASSSPDHSWKQKLFTKEDPFHLHKTLALLCLASFVWRFSLFGAADLGFRSHPQWTLVTLILHFSLHLSSFAFSIPAKRIASTSTGGWRIWPEYRLHAAIFCLSQLSCIALVNPFVMTLQRKNLIAHEQALGVHAAMLGWGAILVVSELSISHGEDAPPPLTSIVAVAFVAAVWRMGPWPQALRSKYLIWPTVYWLLETVIRPGSSQQNLYLAIASFVAVVANGLQYQYATIVPTSLPPRRASD</sequence>
<feature type="region of interest" description="Disordered" evidence="1">
    <location>
        <begin position="1"/>
        <end position="24"/>
    </location>
</feature>
<keyword evidence="4" id="KW-1185">Reference proteome</keyword>
<reference evidence="3" key="1">
    <citation type="submission" date="2020-06" db="EMBL/GenBank/DDBJ databases">
        <authorList>
            <consortium name="Plant Systems Biology data submission"/>
        </authorList>
    </citation>
    <scope>NUCLEOTIDE SEQUENCE</scope>
    <source>
        <strain evidence="3">D6</strain>
    </source>
</reference>
<keyword evidence="2" id="KW-1133">Transmembrane helix</keyword>
<organism evidence="3 4">
    <name type="scientific">Seminavis robusta</name>
    <dbReference type="NCBI Taxonomy" id="568900"/>
    <lineage>
        <taxon>Eukaryota</taxon>
        <taxon>Sar</taxon>
        <taxon>Stramenopiles</taxon>
        <taxon>Ochrophyta</taxon>
        <taxon>Bacillariophyta</taxon>
        <taxon>Bacillariophyceae</taxon>
        <taxon>Bacillariophycidae</taxon>
        <taxon>Naviculales</taxon>
        <taxon>Naviculaceae</taxon>
        <taxon>Seminavis</taxon>
    </lineage>
</organism>
<feature type="transmembrane region" description="Helical" evidence="2">
    <location>
        <begin position="225"/>
        <end position="244"/>
    </location>
</feature>
<dbReference type="EMBL" id="CAICTM010000943">
    <property type="protein sequence ID" value="CAB9518571.1"/>
    <property type="molecule type" value="Genomic_DNA"/>
</dbReference>
<keyword evidence="2" id="KW-0472">Membrane</keyword>
<feature type="transmembrane region" description="Helical" evidence="2">
    <location>
        <begin position="146"/>
        <end position="166"/>
    </location>
</feature>
<gene>
    <name evidence="3" type="ORF">SEMRO_945_G223190.1</name>
</gene>
<evidence type="ECO:0000313" key="4">
    <source>
        <dbReference type="Proteomes" id="UP001153069"/>
    </source>
</evidence>
<feature type="transmembrane region" description="Helical" evidence="2">
    <location>
        <begin position="72"/>
        <end position="91"/>
    </location>
</feature>
<feature type="compositionally biased region" description="Polar residues" evidence="1">
    <location>
        <begin position="1"/>
        <end position="22"/>
    </location>
</feature>
<proteinExistence type="predicted"/>
<dbReference type="Proteomes" id="UP001153069">
    <property type="component" value="Unassembled WGS sequence"/>
</dbReference>
<comment type="caution">
    <text evidence="3">The sequence shown here is derived from an EMBL/GenBank/DDBJ whole genome shotgun (WGS) entry which is preliminary data.</text>
</comment>
<feature type="transmembrane region" description="Helical" evidence="2">
    <location>
        <begin position="172"/>
        <end position="192"/>
    </location>
</feature>